<dbReference type="Gene3D" id="3.40.50.1820">
    <property type="entry name" value="alpha/beta hydrolase"/>
    <property type="match status" value="1"/>
</dbReference>
<feature type="signal peptide" evidence="1">
    <location>
        <begin position="1"/>
        <end position="18"/>
    </location>
</feature>
<organism evidence="2 3">
    <name type="scientific">Kiloniella spongiae</name>
    <dbReference type="NCBI Taxonomy" id="1489064"/>
    <lineage>
        <taxon>Bacteria</taxon>
        <taxon>Pseudomonadati</taxon>
        <taxon>Pseudomonadota</taxon>
        <taxon>Alphaproteobacteria</taxon>
        <taxon>Rhodospirillales</taxon>
        <taxon>Kiloniellaceae</taxon>
        <taxon>Kiloniella</taxon>
    </lineage>
</organism>
<protein>
    <recommendedName>
        <fullName evidence="4">Alpha/beta hydrolase</fullName>
    </recommendedName>
</protein>
<dbReference type="Proteomes" id="UP000035444">
    <property type="component" value="Unassembled WGS sequence"/>
</dbReference>
<evidence type="ECO:0000313" key="3">
    <source>
        <dbReference type="Proteomes" id="UP000035444"/>
    </source>
</evidence>
<proteinExistence type="predicted"/>
<name>A0A0H2MTK5_9PROT</name>
<reference evidence="2 3" key="1">
    <citation type="submission" date="2015-03" db="EMBL/GenBank/DDBJ databases">
        <title>Genome Sequence of Kiloniella spongiae MEBiC09566, isolated from a marine sponge.</title>
        <authorList>
            <person name="Shao Z."/>
            <person name="Wang L."/>
            <person name="Li X."/>
        </authorList>
    </citation>
    <scope>NUCLEOTIDE SEQUENCE [LARGE SCALE GENOMIC DNA]</scope>
    <source>
        <strain evidence="2 3">MEBiC09566</strain>
    </source>
</reference>
<feature type="chain" id="PRO_5002597676" description="Alpha/beta hydrolase" evidence="1">
    <location>
        <begin position="19"/>
        <end position="281"/>
    </location>
</feature>
<accession>A0A0H2MTK5</accession>
<keyword evidence="1" id="KW-0732">Signal</keyword>
<dbReference type="SUPFAM" id="SSF53474">
    <property type="entry name" value="alpha/beta-Hydrolases"/>
    <property type="match status" value="1"/>
</dbReference>
<dbReference type="RefSeq" id="WP_047764994.1">
    <property type="nucleotide sequence ID" value="NZ_LAQL01000009.1"/>
</dbReference>
<comment type="caution">
    <text evidence="2">The sequence shown here is derived from an EMBL/GenBank/DDBJ whole genome shotgun (WGS) entry which is preliminary data.</text>
</comment>
<dbReference type="OrthoDB" id="9818828at2"/>
<dbReference type="InterPro" id="IPR029058">
    <property type="entry name" value="AB_hydrolase_fold"/>
</dbReference>
<evidence type="ECO:0000256" key="1">
    <source>
        <dbReference type="SAM" id="SignalP"/>
    </source>
</evidence>
<evidence type="ECO:0008006" key="4">
    <source>
        <dbReference type="Google" id="ProtNLM"/>
    </source>
</evidence>
<dbReference type="STRING" id="1489064.WH96_14985"/>
<sequence>MKYLFLVTLCLATLTACQTTNKSSKETHGAFYVDGDQVVGGTLNDFELDTTKVFKNRDLSKTTLLIYNHGTISSGIHQRCHTDWLPAYVRLLTKQDSDIIAYYLCSQESGGNSRNSIVNQVHYKRGIEIAEVSDKFQKLGILKNNIFLMGHSGGASSSLMAASRTPEKFNSYIITAPGYGYAYLGGSNQASNYGNLYNNWKTIIQRGTKSRGVVYAFPGDKYSPPEDIAFMQNMRNIDYKILLNKDDTNCELDEIHAYPWTKCFALSETKFILNYIKKSSE</sequence>
<gene>
    <name evidence="2" type="ORF">WH96_14985</name>
</gene>
<dbReference type="EMBL" id="LAQL01000009">
    <property type="protein sequence ID" value="KLN60005.1"/>
    <property type="molecule type" value="Genomic_DNA"/>
</dbReference>
<dbReference type="PROSITE" id="PS51257">
    <property type="entry name" value="PROKAR_LIPOPROTEIN"/>
    <property type="match status" value="1"/>
</dbReference>
<dbReference type="AlphaFoldDB" id="A0A0H2MTK5"/>
<keyword evidence="3" id="KW-1185">Reference proteome</keyword>
<evidence type="ECO:0000313" key="2">
    <source>
        <dbReference type="EMBL" id="KLN60005.1"/>
    </source>
</evidence>